<name>A0A0N4UAB2_DRAME</name>
<dbReference type="WBParaSite" id="DME_0000407601-mRNA-1">
    <property type="protein sequence ID" value="DME_0000407601-mRNA-1"/>
    <property type="gene ID" value="DME_0000407601"/>
</dbReference>
<dbReference type="OrthoDB" id="5827945at2759"/>
<gene>
    <name evidence="1" type="ORF">DME_LOCUS440</name>
</gene>
<sequence>MKIGKIKILQSRTELGFNKIVFLILSCLYTQMAHWRTGLSSVSGRANQTELQLLITYLFLSSLLFYAAPSPEIQIISNSESTNIENEAVDLLISYRFGDKQNSQRLFGTFSNAGSNYETAGDIIQKHTFLKQK</sequence>
<evidence type="ECO:0000313" key="1">
    <source>
        <dbReference type="EMBL" id="VDN50467.1"/>
    </source>
</evidence>
<dbReference type="EMBL" id="UYYG01000003">
    <property type="protein sequence ID" value="VDN50467.1"/>
    <property type="molecule type" value="Genomic_DNA"/>
</dbReference>
<evidence type="ECO:0000313" key="4">
    <source>
        <dbReference type="WBParaSite" id="DME_0000407601-mRNA-1"/>
    </source>
</evidence>
<reference evidence="1 3" key="2">
    <citation type="submission" date="2018-11" db="EMBL/GenBank/DDBJ databases">
        <authorList>
            <consortium name="Pathogen Informatics"/>
        </authorList>
    </citation>
    <scope>NUCLEOTIDE SEQUENCE [LARGE SCALE GENOMIC DNA]</scope>
</reference>
<dbReference type="Proteomes" id="UP000274756">
    <property type="component" value="Unassembled WGS sequence"/>
</dbReference>
<evidence type="ECO:0000313" key="2">
    <source>
        <dbReference type="Proteomes" id="UP000038040"/>
    </source>
</evidence>
<dbReference type="Proteomes" id="UP000038040">
    <property type="component" value="Unplaced"/>
</dbReference>
<dbReference type="AlphaFoldDB" id="A0A0N4UAB2"/>
<protein>
    <submittedName>
        <fullName evidence="4">DUF4817 domain-containing protein</fullName>
    </submittedName>
</protein>
<reference evidence="4" key="1">
    <citation type="submission" date="2017-02" db="UniProtKB">
        <authorList>
            <consortium name="WormBaseParasite"/>
        </authorList>
    </citation>
    <scope>IDENTIFICATION</scope>
</reference>
<evidence type="ECO:0000313" key="3">
    <source>
        <dbReference type="Proteomes" id="UP000274756"/>
    </source>
</evidence>
<organism evidence="2 4">
    <name type="scientific">Dracunculus medinensis</name>
    <name type="common">Guinea worm</name>
    <dbReference type="NCBI Taxonomy" id="318479"/>
    <lineage>
        <taxon>Eukaryota</taxon>
        <taxon>Metazoa</taxon>
        <taxon>Ecdysozoa</taxon>
        <taxon>Nematoda</taxon>
        <taxon>Chromadorea</taxon>
        <taxon>Rhabditida</taxon>
        <taxon>Spirurina</taxon>
        <taxon>Dracunculoidea</taxon>
        <taxon>Dracunculidae</taxon>
        <taxon>Dracunculus</taxon>
    </lineage>
</organism>
<accession>A0A0N4UAB2</accession>
<keyword evidence="3" id="KW-1185">Reference proteome</keyword>
<proteinExistence type="predicted"/>